<keyword evidence="8" id="KW-1185">Reference proteome</keyword>
<accession>A0ABT9PVU4</accession>
<reference evidence="7 8" key="1">
    <citation type="submission" date="2023-07" db="EMBL/GenBank/DDBJ databases">
        <title>Sorghum-associated microbial communities from plants grown in Nebraska, USA.</title>
        <authorList>
            <person name="Schachtman D."/>
        </authorList>
    </citation>
    <scope>NUCLEOTIDE SEQUENCE [LARGE SCALE GENOMIC DNA]</scope>
    <source>
        <strain evidence="7 8">DS1307</strain>
    </source>
</reference>
<dbReference type="PANTHER" id="PTHR35936">
    <property type="entry name" value="MEMBRANE-BOUND LYTIC MUREIN TRANSGLYCOSYLASE F"/>
    <property type="match status" value="1"/>
</dbReference>
<dbReference type="CDD" id="cd01001">
    <property type="entry name" value="PBP2_HisJ_LAO_like"/>
    <property type="match status" value="1"/>
</dbReference>
<evidence type="ECO:0000256" key="5">
    <source>
        <dbReference type="SAM" id="SignalP"/>
    </source>
</evidence>
<keyword evidence="3 5" id="KW-0732">Signal</keyword>
<evidence type="ECO:0000256" key="3">
    <source>
        <dbReference type="ARBA" id="ARBA00022729"/>
    </source>
</evidence>
<feature type="signal peptide" evidence="5">
    <location>
        <begin position="1"/>
        <end position="29"/>
    </location>
</feature>
<dbReference type="SMART" id="SM00062">
    <property type="entry name" value="PBPb"/>
    <property type="match status" value="1"/>
</dbReference>
<evidence type="ECO:0000256" key="2">
    <source>
        <dbReference type="ARBA" id="ARBA00010333"/>
    </source>
</evidence>
<name>A0ABT9PVU4_9HYPH</name>
<dbReference type="PROSITE" id="PS01039">
    <property type="entry name" value="SBP_BACTERIAL_3"/>
    <property type="match status" value="1"/>
</dbReference>
<comment type="subcellular location">
    <subcellularLocation>
        <location evidence="1">Periplasm</location>
    </subcellularLocation>
</comment>
<dbReference type="Proteomes" id="UP001241472">
    <property type="component" value="Unassembled WGS sequence"/>
</dbReference>
<feature type="chain" id="PRO_5046156425" evidence="5">
    <location>
        <begin position="30"/>
        <end position="267"/>
    </location>
</feature>
<dbReference type="Pfam" id="PF00497">
    <property type="entry name" value="SBP_bac_3"/>
    <property type="match status" value="1"/>
</dbReference>
<evidence type="ECO:0000256" key="1">
    <source>
        <dbReference type="ARBA" id="ARBA00004418"/>
    </source>
</evidence>
<protein>
    <submittedName>
        <fullName evidence="7">Polar amino acid transport system substrate-binding protein</fullName>
    </submittedName>
</protein>
<evidence type="ECO:0000313" key="7">
    <source>
        <dbReference type="EMBL" id="MDP9838619.1"/>
    </source>
</evidence>
<dbReference type="SUPFAM" id="SSF53850">
    <property type="entry name" value="Periplasmic binding protein-like II"/>
    <property type="match status" value="1"/>
</dbReference>
<evidence type="ECO:0000259" key="6">
    <source>
        <dbReference type="SMART" id="SM00062"/>
    </source>
</evidence>
<dbReference type="InterPro" id="IPR001638">
    <property type="entry name" value="Solute-binding_3/MltF_N"/>
</dbReference>
<evidence type="ECO:0000313" key="8">
    <source>
        <dbReference type="Proteomes" id="UP001241472"/>
    </source>
</evidence>
<dbReference type="Gene3D" id="3.40.190.10">
    <property type="entry name" value="Periplasmic binding protein-like II"/>
    <property type="match status" value="2"/>
</dbReference>
<comment type="caution">
    <text evidence="7">The sequence shown here is derived from an EMBL/GenBank/DDBJ whole genome shotgun (WGS) entry which is preliminary data.</text>
</comment>
<feature type="domain" description="Solute-binding protein family 3/N-terminal" evidence="6">
    <location>
        <begin position="37"/>
        <end position="265"/>
    </location>
</feature>
<proteinExistence type="inferred from homology"/>
<sequence length="267" mass="29468">MIMHIGGKSLRLVSRLAIALLVFGTLGQAASQAQEGPTKVAVEGIFPPFNYLDSNNTLQGFDVEIANALCDEAQLHCEFVPQDWDGMIPNLLAGKYDTIISSMSMSAERKEKVRFTARYYDGPSVFIVQKSSPLKRMQAGDLAGKKLGVTSSTAQASFANDHYSGAERIVYPSSPDLYKALEAKEVDVILEDKLAIYDWLTNTKAGSCCEFRGEDIKDPKYFGEGAGIAVRPDDTDLLQRLDQALQKIQTDGTYDRINAKYFPFSIR</sequence>
<dbReference type="EMBL" id="JAUSRF010000011">
    <property type="protein sequence ID" value="MDP9838619.1"/>
    <property type="molecule type" value="Genomic_DNA"/>
</dbReference>
<organism evidence="7 8">
    <name type="scientific">Neorhizobium huautlense</name>
    <dbReference type="NCBI Taxonomy" id="67774"/>
    <lineage>
        <taxon>Bacteria</taxon>
        <taxon>Pseudomonadati</taxon>
        <taxon>Pseudomonadota</taxon>
        <taxon>Alphaproteobacteria</taxon>
        <taxon>Hyphomicrobiales</taxon>
        <taxon>Rhizobiaceae</taxon>
        <taxon>Rhizobium/Agrobacterium group</taxon>
        <taxon>Neorhizobium</taxon>
    </lineage>
</organism>
<evidence type="ECO:0000256" key="4">
    <source>
        <dbReference type="RuleBase" id="RU003744"/>
    </source>
</evidence>
<comment type="similarity">
    <text evidence="2 4">Belongs to the bacterial solute-binding protein 3 family.</text>
</comment>
<gene>
    <name evidence="7" type="ORF">J2T09_003391</name>
</gene>
<dbReference type="InterPro" id="IPR018313">
    <property type="entry name" value="SBP_3_CS"/>
</dbReference>
<dbReference type="PANTHER" id="PTHR35936:SF17">
    <property type="entry name" value="ARGININE-BINDING EXTRACELLULAR PROTEIN ARTP"/>
    <property type="match status" value="1"/>
</dbReference>